<dbReference type="InterPro" id="IPR032820">
    <property type="entry name" value="ATPase_put"/>
</dbReference>
<keyword evidence="2" id="KW-1133">Transmembrane helix</keyword>
<feature type="compositionally biased region" description="Polar residues" evidence="1">
    <location>
        <begin position="19"/>
        <end position="28"/>
    </location>
</feature>
<evidence type="ECO:0000313" key="3">
    <source>
        <dbReference type="EMBL" id="NMQ18057.1"/>
    </source>
</evidence>
<keyword evidence="2" id="KW-0472">Membrane</keyword>
<name>A0ABX1TFF1_9GAMM</name>
<keyword evidence="2" id="KW-0812">Transmembrane</keyword>
<dbReference type="Pfam" id="PF09527">
    <property type="entry name" value="ATPase_gene1"/>
    <property type="match status" value="1"/>
</dbReference>
<keyword evidence="4" id="KW-1185">Reference proteome</keyword>
<reference evidence="3 4" key="1">
    <citation type="submission" date="2019-03" db="EMBL/GenBank/DDBJ databases">
        <title>Metabolic reconstructions from genomes of highly enriched 'Candidatus Accumulibacter' and 'Candidatus Competibacter' bioreactor populations.</title>
        <authorList>
            <person name="Annavajhala M.K."/>
            <person name="Welles L."/>
            <person name="Abbas B."/>
            <person name="Sorokin D."/>
            <person name="Park H."/>
            <person name="Van Loosdrecht M."/>
            <person name="Chandran K."/>
        </authorList>
    </citation>
    <scope>NUCLEOTIDE SEQUENCE [LARGE SCALE GENOMIC DNA]</scope>
    <source>
        <strain evidence="3 4">SBR_G</strain>
    </source>
</reference>
<organism evidence="3 4">
    <name type="scientific">Candidatus Competibacter phosphatis</name>
    <dbReference type="NCBI Taxonomy" id="221280"/>
    <lineage>
        <taxon>Bacteria</taxon>
        <taxon>Pseudomonadati</taxon>
        <taxon>Pseudomonadota</taxon>
        <taxon>Gammaproteobacteria</taxon>
        <taxon>Candidatus Competibacteraceae</taxon>
        <taxon>Candidatus Competibacter</taxon>
    </lineage>
</organism>
<dbReference type="NCBIfam" id="TIGR02230">
    <property type="entry name" value="ATPase_gene1"/>
    <property type="match status" value="1"/>
</dbReference>
<dbReference type="EMBL" id="SPMZ01000007">
    <property type="protein sequence ID" value="NMQ18057.1"/>
    <property type="molecule type" value="Genomic_DNA"/>
</dbReference>
<proteinExistence type="predicted"/>
<evidence type="ECO:0000256" key="1">
    <source>
        <dbReference type="SAM" id="MobiDB-lite"/>
    </source>
</evidence>
<dbReference type="RefSeq" id="WP_169247316.1">
    <property type="nucleotide sequence ID" value="NZ_SPMZ01000007.1"/>
</dbReference>
<protein>
    <recommendedName>
        <fullName evidence="5">ATPase F0F1</fullName>
    </recommendedName>
</protein>
<gene>
    <name evidence="3" type="ORF">E4P82_01905</name>
</gene>
<feature type="region of interest" description="Disordered" evidence="1">
    <location>
        <begin position="1"/>
        <end position="50"/>
    </location>
</feature>
<dbReference type="Proteomes" id="UP000760480">
    <property type="component" value="Unassembled WGS sequence"/>
</dbReference>
<sequence length="121" mass="13139">MTQPHGPDPSGGKKEESGNVKSLSTASSPLPDPLPEQVGRKAARKLRARETDRPSVWFGLGLFGIVGWTVTLPAVLGALLGLWLDRNWPGRHSWTLTLLVAGLVLGCAAAWQWLKKQEPHD</sequence>
<dbReference type="InterPro" id="IPR011744">
    <property type="entry name" value="ATPase_gene1"/>
</dbReference>
<feature type="transmembrane region" description="Helical" evidence="2">
    <location>
        <begin position="96"/>
        <end position="114"/>
    </location>
</feature>
<accession>A0ABX1TFF1</accession>
<evidence type="ECO:0000313" key="4">
    <source>
        <dbReference type="Proteomes" id="UP000760480"/>
    </source>
</evidence>
<evidence type="ECO:0008006" key="5">
    <source>
        <dbReference type="Google" id="ProtNLM"/>
    </source>
</evidence>
<comment type="caution">
    <text evidence="3">The sequence shown here is derived from an EMBL/GenBank/DDBJ whole genome shotgun (WGS) entry which is preliminary data.</text>
</comment>
<evidence type="ECO:0000256" key="2">
    <source>
        <dbReference type="SAM" id="Phobius"/>
    </source>
</evidence>
<feature type="transmembrane region" description="Helical" evidence="2">
    <location>
        <begin position="56"/>
        <end position="84"/>
    </location>
</feature>